<sequence length="411" mass="45983">MSSPPPFDYPAPLIWLHSDDPFRPADLLEHIRHTTPTVNQEPLPDVPELNLDNLAILNDVPGTHGGQDVALTSNDDVSTLPTWLLGETPDASGRTVNATPCVVILIEKGPGIVDAFYFYFYSYDRGANITQVLEPLKWLIEDDGNGMHFGDHVGDWEHNMVRFRDGEPAGIYYSQHRDGAAYEWDDDGLLLRDGRPVVYSAYGSHANYASLGDHIHDEVLIDYCDAGPLWDPVLSAYFYHLDPSSFTLTRLTTSESSPSNNNNSSPADDDLTSFFYYNGLWGDAKYPDSHPLQETVPYFGLKRFVSGPKGPAVKQLLRKGLAPDHRRKKSWVEWAVGVLMSWYPCCLRGWRVWVSLGVLLAVLVLVVVGIVRGVRRFRGPRKGGEYKLVAGDIPLEEMESVSERSHGEVQR</sequence>
<gene>
    <name evidence="2" type="ORF">ACRE_051160</name>
</gene>
<reference evidence="3" key="1">
    <citation type="journal article" date="2014" name="Genome Announc.">
        <title>Genome sequence and annotation of Acremonium chrysogenum, producer of the beta-lactam antibiotic cephalosporin C.</title>
        <authorList>
            <person name="Terfehr D."/>
            <person name="Dahlmann T.A."/>
            <person name="Specht T."/>
            <person name="Zadra I."/>
            <person name="Kuernsteiner H."/>
            <person name="Kueck U."/>
        </authorList>
    </citation>
    <scope>NUCLEOTIDE SEQUENCE [LARGE SCALE GENOMIC DNA]</scope>
    <source>
        <strain evidence="3">ATCC 11550 / CBS 779.69 / DSM 880 / IAM 14645 / JCM 23072 / IMI 49137</strain>
    </source>
</reference>
<feature type="transmembrane region" description="Helical" evidence="1">
    <location>
        <begin position="350"/>
        <end position="371"/>
    </location>
</feature>
<keyword evidence="1" id="KW-0472">Membrane</keyword>
<keyword evidence="3" id="KW-1185">Reference proteome</keyword>
<keyword evidence="1" id="KW-0812">Transmembrane</keyword>
<dbReference type="PANTHER" id="PTHR48174">
    <property type="entry name" value="DUF946 FAMILY PROTEIN"/>
    <property type="match status" value="1"/>
</dbReference>
<accession>A0A086T431</accession>
<comment type="caution">
    <text evidence="2">The sequence shown here is derived from an EMBL/GenBank/DDBJ whole genome shotgun (WGS) entry which is preliminary data.</text>
</comment>
<protein>
    <submittedName>
        <fullName evidence="2">Vacuolar protein sorting-associated protein-like protein</fullName>
    </submittedName>
</protein>
<proteinExistence type="predicted"/>
<keyword evidence="1" id="KW-1133">Transmembrane helix</keyword>
<dbReference type="Pfam" id="PF06101">
    <property type="entry name" value="Vps62"/>
    <property type="match status" value="1"/>
</dbReference>
<dbReference type="HOGENOM" id="CLU_024079_3_0_1"/>
<dbReference type="EMBL" id="JPKY01000054">
    <property type="protein sequence ID" value="KFH44113.1"/>
    <property type="molecule type" value="Genomic_DNA"/>
</dbReference>
<dbReference type="STRING" id="857340.A0A086T431"/>
<dbReference type="PANTHER" id="PTHR48174:SF5">
    <property type="entry name" value="VACUOLAR PROTEIN SORTING-ASSOCIATED PROTEIN 62"/>
    <property type="match status" value="1"/>
</dbReference>
<evidence type="ECO:0000256" key="1">
    <source>
        <dbReference type="SAM" id="Phobius"/>
    </source>
</evidence>
<dbReference type="Proteomes" id="UP000029964">
    <property type="component" value="Unassembled WGS sequence"/>
</dbReference>
<dbReference type="OrthoDB" id="188042at2759"/>
<dbReference type="InterPro" id="IPR009291">
    <property type="entry name" value="Vps62"/>
</dbReference>
<name>A0A086T431_HAPC1</name>
<organism evidence="2 3">
    <name type="scientific">Hapsidospora chrysogenum (strain ATCC 11550 / CBS 779.69 / DSM 880 / IAM 14645 / JCM 23072 / IMI 49137)</name>
    <name type="common">Acremonium chrysogenum</name>
    <dbReference type="NCBI Taxonomy" id="857340"/>
    <lineage>
        <taxon>Eukaryota</taxon>
        <taxon>Fungi</taxon>
        <taxon>Dikarya</taxon>
        <taxon>Ascomycota</taxon>
        <taxon>Pezizomycotina</taxon>
        <taxon>Sordariomycetes</taxon>
        <taxon>Hypocreomycetidae</taxon>
        <taxon>Hypocreales</taxon>
        <taxon>Bionectriaceae</taxon>
        <taxon>Hapsidospora</taxon>
    </lineage>
</organism>
<dbReference type="AlphaFoldDB" id="A0A086T431"/>
<evidence type="ECO:0000313" key="2">
    <source>
        <dbReference type="EMBL" id="KFH44113.1"/>
    </source>
</evidence>
<evidence type="ECO:0000313" key="3">
    <source>
        <dbReference type="Proteomes" id="UP000029964"/>
    </source>
</evidence>